<dbReference type="Gene3D" id="3.40.80.10">
    <property type="entry name" value="Peptidoglycan recognition protein-like"/>
    <property type="match status" value="1"/>
</dbReference>
<dbReference type="GO" id="GO:0008270">
    <property type="term" value="F:zinc ion binding"/>
    <property type="evidence" value="ECO:0007669"/>
    <property type="project" value="InterPro"/>
</dbReference>
<evidence type="ECO:0000256" key="1">
    <source>
        <dbReference type="ARBA" id="ARBA00007553"/>
    </source>
</evidence>
<dbReference type="GO" id="GO:0002376">
    <property type="term" value="P:immune system process"/>
    <property type="evidence" value="ECO:0007669"/>
    <property type="project" value="UniProtKB-KW"/>
</dbReference>
<dbReference type="PANTHER" id="PTHR11022:SF41">
    <property type="entry name" value="PEPTIDOGLYCAN-RECOGNITION PROTEIN LC-RELATED"/>
    <property type="match status" value="1"/>
</dbReference>
<comment type="similarity">
    <text evidence="1">Belongs to the N-acetylmuramoyl-L-alanine amidase 2 family.</text>
</comment>
<dbReference type="InterPro" id="IPR036505">
    <property type="entry name" value="Amidase/PGRP_sf"/>
</dbReference>
<feature type="domain" description="Peptidoglycan recognition protein family" evidence="5">
    <location>
        <begin position="71"/>
        <end position="214"/>
    </location>
</feature>
<dbReference type="CDD" id="cd06583">
    <property type="entry name" value="PGRP"/>
    <property type="match status" value="1"/>
</dbReference>
<feature type="domain" description="N-acetylmuramoyl-L-alanine amidase" evidence="4">
    <location>
        <begin position="83"/>
        <end position="220"/>
    </location>
</feature>
<dbReference type="GO" id="GO:0008745">
    <property type="term" value="F:N-acetylmuramoyl-L-alanine amidase activity"/>
    <property type="evidence" value="ECO:0007669"/>
    <property type="project" value="InterPro"/>
</dbReference>
<gene>
    <name evidence="6" type="ORF">SNE40_007173</name>
</gene>
<dbReference type="Proteomes" id="UP001347796">
    <property type="component" value="Unassembled WGS sequence"/>
</dbReference>
<dbReference type="SMART" id="SM00701">
    <property type="entry name" value="PGRP"/>
    <property type="match status" value="1"/>
</dbReference>
<evidence type="ECO:0000313" key="6">
    <source>
        <dbReference type="EMBL" id="KAK6184776.1"/>
    </source>
</evidence>
<dbReference type="InterPro" id="IPR015510">
    <property type="entry name" value="PGRP"/>
</dbReference>
<evidence type="ECO:0000259" key="4">
    <source>
        <dbReference type="SMART" id="SM00644"/>
    </source>
</evidence>
<keyword evidence="7" id="KW-1185">Reference proteome</keyword>
<dbReference type="Pfam" id="PF01510">
    <property type="entry name" value="Amidase_2"/>
    <property type="match status" value="1"/>
</dbReference>
<dbReference type="SUPFAM" id="SSF55846">
    <property type="entry name" value="N-acetylmuramoyl-L-alanine amidase-like"/>
    <property type="match status" value="1"/>
</dbReference>
<dbReference type="AlphaFoldDB" id="A0AAN8JX55"/>
<feature type="chain" id="PRO_5042932023" description="Peptidoglycan-recognition protein" evidence="3">
    <location>
        <begin position="16"/>
        <end position="233"/>
    </location>
</feature>
<evidence type="ECO:0000313" key="7">
    <source>
        <dbReference type="Proteomes" id="UP001347796"/>
    </source>
</evidence>
<dbReference type="EMBL" id="JAZGQO010000006">
    <property type="protein sequence ID" value="KAK6184776.1"/>
    <property type="molecule type" value="Genomic_DNA"/>
</dbReference>
<evidence type="ECO:0000256" key="2">
    <source>
        <dbReference type="ARBA" id="ARBA00022859"/>
    </source>
</evidence>
<sequence length="233" mass="24758">MHALLLLGLVGAVLGDSCTDYNHPKFGKVGKCISKNCCAFGTYISSLCSGDNACCFAQDKCGSGSVLGGCPNIVSRSAWGARSPSSVTYLSKQPVHYAFIHHGESAPCTSQSSCSAIVRSYQNYHMDTHGWSDIGYSFLIGEDGNAYEGRGWDRVGAHTQGYNSVGLGFCMIGSFGSHVPNSAALNTVKSLIACGVSKGKISSSYVLRGHRDMGSTDCPGQALYNLIRTWPHY</sequence>
<comment type="caution">
    <text evidence="6">The sequence shown here is derived from an EMBL/GenBank/DDBJ whole genome shotgun (WGS) entry which is preliminary data.</text>
</comment>
<dbReference type="PANTHER" id="PTHR11022">
    <property type="entry name" value="PEPTIDOGLYCAN RECOGNITION PROTEIN"/>
    <property type="match status" value="1"/>
</dbReference>
<proteinExistence type="inferred from homology"/>
<dbReference type="InterPro" id="IPR002502">
    <property type="entry name" value="Amidase_domain"/>
</dbReference>
<reference evidence="6 7" key="1">
    <citation type="submission" date="2024-01" db="EMBL/GenBank/DDBJ databases">
        <title>The genome of the rayed Mediterranean limpet Patella caerulea (Linnaeus, 1758).</title>
        <authorList>
            <person name="Anh-Thu Weber A."/>
            <person name="Halstead-Nussloch G."/>
        </authorList>
    </citation>
    <scope>NUCLEOTIDE SEQUENCE [LARGE SCALE GENOMIC DNA]</scope>
    <source>
        <strain evidence="6">AATW-2023a</strain>
        <tissue evidence="6">Whole specimen</tissue>
    </source>
</reference>
<feature type="signal peptide" evidence="3">
    <location>
        <begin position="1"/>
        <end position="15"/>
    </location>
</feature>
<evidence type="ECO:0000259" key="5">
    <source>
        <dbReference type="SMART" id="SM00701"/>
    </source>
</evidence>
<evidence type="ECO:0000256" key="3">
    <source>
        <dbReference type="SAM" id="SignalP"/>
    </source>
</evidence>
<keyword evidence="2" id="KW-0391">Immunity</keyword>
<name>A0AAN8JX55_PATCE</name>
<organism evidence="6 7">
    <name type="scientific">Patella caerulea</name>
    <name type="common">Rayed Mediterranean limpet</name>
    <dbReference type="NCBI Taxonomy" id="87958"/>
    <lineage>
        <taxon>Eukaryota</taxon>
        <taxon>Metazoa</taxon>
        <taxon>Spiralia</taxon>
        <taxon>Lophotrochozoa</taxon>
        <taxon>Mollusca</taxon>
        <taxon>Gastropoda</taxon>
        <taxon>Patellogastropoda</taxon>
        <taxon>Patelloidea</taxon>
        <taxon>Patellidae</taxon>
        <taxon>Patella</taxon>
    </lineage>
</organism>
<dbReference type="InterPro" id="IPR006619">
    <property type="entry name" value="PGRP_domain_met/bac"/>
</dbReference>
<accession>A0AAN8JX55</accession>
<dbReference type="FunFam" id="3.40.80.10:FF:000001">
    <property type="entry name" value="Peptidoglycan recognition protein 1"/>
    <property type="match status" value="1"/>
</dbReference>
<keyword evidence="3" id="KW-0732">Signal</keyword>
<protein>
    <recommendedName>
        <fullName evidence="8">Peptidoglycan-recognition protein</fullName>
    </recommendedName>
</protein>
<dbReference type="SMART" id="SM00644">
    <property type="entry name" value="Ami_2"/>
    <property type="match status" value="1"/>
</dbReference>
<dbReference type="GO" id="GO:0009253">
    <property type="term" value="P:peptidoglycan catabolic process"/>
    <property type="evidence" value="ECO:0007669"/>
    <property type="project" value="InterPro"/>
</dbReference>
<evidence type="ECO:0008006" key="8">
    <source>
        <dbReference type="Google" id="ProtNLM"/>
    </source>
</evidence>